<gene>
    <name evidence="2" type="ORF">BN1723_019497</name>
</gene>
<organism evidence="2 3">
    <name type="scientific">Verticillium longisporum</name>
    <name type="common">Verticillium dahliae var. longisporum</name>
    <dbReference type="NCBI Taxonomy" id="100787"/>
    <lineage>
        <taxon>Eukaryota</taxon>
        <taxon>Fungi</taxon>
        <taxon>Dikarya</taxon>
        <taxon>Ascomycota</taxon>
        <taxon>Pezizomycotina</taxon>
        <taxon>Sordariomycetes</taxon>
        <taxon>Hypocreomycetidae</taxon>
        <taxon>Glomerellales</taxon>
        <taxon>Plectosphaerellaceae</taxon>
        <taxon>Verticillium</taxon>
    </lineage>
</organism>
<evidence type="ECO:0000313" key="2">
    <source>
        <dbReference type="EMBL" id="CRK44568.1"/>
    </source>
</evidence>
<reference evidence="3" key="1">
    <citation type="submission" date="2015-05" db="EMBL/GenBank/DDBJ databases">
        <authorList>
            <person name="Fogelqvist Johan"/>
        </authorList>
    </citation>
    <scope>NUCLEOTIDE SEQUENCE [LARGE SCALE GENOMIC DNA]</scope>
</reference>
<protein>
    <submittedName>
        <fullName evidence="2">Uncharacterized protein</fullName>
    </submittedName>
</protein>
<sequence length="117" mass="13380">VAGLCARHLRRHGRRAHPGLRQAAQRHRRRGYHGLRDAHRALPRRLQVRHHRRLRGRHHLRYCLPPWLLAVAAGPEQVRRVLLGAAGRHPGARVVRRRLHGADEHWAALHVALPAAG</sequence>
<proteinExistence type="predicted"/>
<name>A0A0G4NDS5_VERLO</name>
<dbReference type="EMBL" id="CVQI01034133">
    <property type="protein sequence ID" value="CRK44568.1"/>
    <property type="molecule type" value="Genomic_DNA"/>
</dbReference>
<dbReference type="AlphaFoldDB" id="A0A0G4NDS5"/>
<accession>A0A0G4NDS5</accession>
<evidence type="ECO:0000313" key="3">
    <source>
        <dbReference type="Proteomes" id="UP000045706"/>
    </source>
</evidence>
<feature type="region of interest" description="Disordered" evidence="1">
    <location>
        <begin position="12"/>
        <end position="32"/>
    </location>
</feature>
<feature type="non-terminal residue" evidence="2">
    <location>
        <position position="1"/>
    </location>
</feature>
<evidence type="ECO:0000256" key="1">
    <source>
        <dbReference type="SAM" id="MobiDB-lite"/>
    </source>
</evidence>
<dbReference type="Proteomes" id="UP000045706">
    <property type="component" value="Unassembled WGS sequence"/>
</dbReference>